<dbReference type="PANTHER" id="PTHR33736:SF13">
    <property type="entry name" value="OS11G0155100 PROTEIN"/>
    <property type="match status" value="1"/>
</dbReference>
<feature type="region of interest" description="Disordered" evidence="1">
    <location>
        <begin position="1"/>
        <end position="67"/>
    </location>
</feature>
<dbReference type="SUPFAM" id="SSF81383">
    <property type="entry name" value="F-box domain"/>
    <property type="match status" value="1"/>
</dbReference>
<keyword evidence="4" id="KW-1185">Reference proteome</keyword>
<dbReference type="PANTHER" id="PTHR33736">
    <property type="entry name" value="F-BOX PROTEIN-RELATED"/>
    <property type="match status" value="1"/>
</dbReference>
<accession>A0ABC8T5K0</accession>
<feature type="compositionally biased region" description="Polar residues" evidence="1">
    <location>
        <begin position="28"/>
        <end position="43"/>
    </location>
</feature>
<keyword evidence="2" id="KW-1133">Transmembrane helix</keyword>
<feature type="compositionally biased region" description="Polar residues" evidence="1">
    <location>
        <begin position="50"/>
        <end position="67"/>
    </location>
</feature>
<evidence type="ECO:0000313" key="3">
    <source>
        <dbReference type="EMBL" id="CAK9164528.1"/>
    </source>
</evidence>
<name>A0ABC8T5K0_9AQUA</name>
<keyword evidence="2" id="KW-0812">Transmembrane</keyword>
<evidence type="ECO:0000256" key="2">
    <source>
        <dbReference type="SAM" id="Phobius"/>
    </source>
</evidence>
<feature type="transmembrane region" description="Helical" evidence="2">
    <location>
        <begin position="378"/>
        <end position="399"/>
    </location>
</feature>
<proteinExistence type="predicted"/>
<reference evidence="3 4" key="1">
    <citation type="submission" date="2024-02" db="EMBL/GenBank/DDBJ databases">
        <authorList>
            <person name="Vignale AGUSTIN F."/>
            <person name="Sosa J E."/>
            <person name="Modenutti C."/>
        </authorList>
    </citation>
    <scope>NUCLEOTIDE SEQUENCE [LARGE SCALE GENOMIC DNA]</scope>
</reference>
<dbReference type="InterPro" id="IPR045283">
    <property type="entry name" value="AT3G44326-like"/>
</dbReference>
<keyword evidence="2" id="KW-0472">Membrane</keyword>
<dbReference type="InterPro" id="IPR036047">
    <property type="entry name" value="F-box-like_dom_sf"/>
</dbReference>
<evidence type="ECO:0008006" key="5">
    <source>
        <dbReference type="Google" id="ProtNLM"/>
    </source>
</evidence>
<dbReference type="AlphaFoldDB" id="A0ABC8T5K0"/>
<sequence length="401" mass="44289">MDCGGGRRKKEEGGSCSRGELGERQEGESSLNGLSTHQVSLNQLVKPENRNATKMSSSPKAEPPTTTSIIRGATTEFSTVHPDIIEAHILTRLNGPALASLSCVSSTLHSLSTQDHLWFHICHCNWPSTVTPRVRHVISTYPEGGPRSFFAHSYPLPIMHPTSTSSNSNSAPPSELISAVDIHYQNELIFTKVLETETVTGWFRCSPFRIDMLEPKDVVSTPIEHPNGDDTCTALMDDMTLSWILIDPIGRRAVNLSSNKPVSVQRHWLSGEVQVRFASILASNNQKGSVSGFVQCEIVVTCSGSEGGEMQVSEVSLEVEDMDGKHLNGKDSLVILQRALEGKKGKGKNREEEGRKSQRKFLKMKKERKEKKLRREGTMDILCVVFGVTVFATFCFFIFGN</sequence>
<dbReference type="Proteomes" id="UP001642360">
    <property type="component" value="Unassembled WGS sequence"/>
</dbReference>
<gene>
    <name evidence="3" type="ORF">ILEXP_LOCUS33660</name>
</gene>
<comment type="caution">
    <text evidence="3">The sequence shown here is derived from an EMBL/GenBank/DDBJ whole genome shotgun (WGS) entry which is preliminary data.</text>
</comment>
<protein>
    <recommendedName>
        <fullName evidence="5">F-box protein</fullName>
    </recommendedName>
</protein>
<evidence type="ECO:0000256" key="1">
    <source>
        <dbReference type="SAM" id="MobiDB-lite"/>
    </source>
</evidence>
<evidence type="ECO:0000313" key="4">
    <source>
        <dbReference type="Proteomes" id="UP001642360"/>
    </source>
</evidence>
<organism evidence="3 4">
    <name type="scientific">Ilex paraguariensis</name>
    <name type="common">yerba mate</name>
    <dbReference type="NCBI Taxonomy" id="185542"/>
    <lineage>
        <taxon>Eukaryota</taxon>
        <taxon>Viridiplantae</taxon>
        <taxon>Streptophyta</taxon>
        <taxon>Embryophyta</taxon>
        <taxon>Tracheophyta</taxon>
        <taxon>Spermatophyta</taxon>
        <taxon>Magnoliopsida</taxon>
        <taxon>eudicotyledons</taxon>
        <taxon>Gunneridae</taxon>
        <taxon>Pentapetalae</taxon>
        <taxon>asterids</taxon>
        <taxon>campanulids</taxon>
        <taxon>Aquifoliales</taxon>
        <taxon>Aquifoliaceae</taxon>
        <taxon>Ilex</taxon>
    </lineage>
</organism>
<dbReference type="EMBL" id="CAUOFW020004227">
    <property type="protein sequence ID" value="CAK9164528.1"/>
    <property type="molecule type" value="Genomic_DNA"/>
</dbReference>